<keyword evidence="1" id="KW-1133">Transmembrane helix</keyword>
<evidence type="ECO:0000313" key="5">
    <source>
        <dbReference type="Proteomes" id="UP001302676"/>
    </source>
</evidence>
<feature type="domain" description="GH16" evidence="3">
    <location>
        <begin position="87"/>
        <end position="329"/>
    </location>
</feature>
<dbReference type="PANTHER" id="PTHR38121">
    <property type="entry name" value="GH16 DOMAIN-CONTAINING PROTEIN"/>
    <property type="match status" value="1"/>
</dbReference>
<dbReference type="InterPro" id="IPR000757">
    <property type="entry name" value="Beta-glucanase-like"/>
</dbReference>
<name>A0AAN6ZQV7_9PEZI</name>
<organism evidence="4 5">
    <name type="scientific">Dichotomopilus funicola</name>
    <dbReference type="NCBI Taxonomy" id="1934379"/>
    <lineage>
        <taxon>Eukaryota</taxon>
        <taxon>Fungi</taxon>
        <taxon>Dikarya</taxon>
        <taxon>Ascomycota</taxon>
        <taxon>Pezizomycotina</taxon>
        <taxon>Sordariomycetes</taxon>
        <taxon>Sordariomycetidae</taxon>
        <taxon>Sordariales</taxon>
        <taxon>Chaetomiaceae</taxon>
        <taxon>Dichotomopilus</taxon>
    </lineage>
</organism>
<comment type="caution">
    <text evidence="4">The sequence shown here is derived from an EMBL/GenBank/DDBJ whole genome shotgun (WGS) entry which is preliminary data.</text>
</comment>
<dbReference type="CDD" id="cd00413">
    <property type="entry name" value="Glyco_hydrolase_16"/>
    <property type="match status" value="1"/>
</dbReference>
<dbReference type="Gene3D" id="2.60.120.200">
    <property type="match status" value="1"/>
</dbReference>
<feature type="chain" id="PRO_5042849890" evidence="2">
    <location>
        <begin position="40"/>
        <end position="425"/>
    </location>
</feature>
<evidence type="ECO:0000313" key="4">
    <source>
        <dbReference type="EMBL" id="KAK4146948.1"/>
    </source>
</evidence>
<dbReference type="GeneID" id="87816063"/>
<dbReference type="InterPro" id="IPR013320">
    <property type="entry name" value="ConA-like_dom_sf"/>
</dbReference>
<keyword evidence="5" id="KW-1185">Reference proteome</keyword>
<keyword evidence="4" id="KW-0378">Hydrolase</keyword>
<keyword evidence="1" id="KW-0472">Membrane</keyword>
<keyword evidence="2" id="KW-0732">Signal</keyword>
<feature type="signal peptide" evidence="2">
    <location>
        <begin position="1"/>
        <end position="39"/>
    </location>
</feature>
<dbReference type="PROSITE" id="PS51762">
    <property type="entry name" value="GH16_2"/>
    <property type="match status" value="1"/>
</dbReference>
<protein>
    <submittedName>
        <fullName evidence="4">Glycoside hydrolase</fullName>
    </submittedName>
</protein>
<dbReference type="Pfam" id="PF00722">
    <property type="entry name" value="Glyco_hydro_16"/>
    <property type="match status" value="1"/>
</dbReference>
<dbReference type="GO" id="GO:0004553">
    <property type="term" value="F:hydrolase activity, hydrolyzing O-glycosyl compounds"/>
    <property type="evidence" value="ECO:0007669"/>
    <property type="project" value="InterPro"/>
</dbReference>
<dbReference type="EMBL" id="MU853558">
    <property type="protein sequence ID" value="KAK4146948.1"/>
    <property type="molecule type" value="Genomic_DNA"/>
</dbReference>
<reference evidence="4" key="2">
    <citation type="submission" date="2023-05" db="EMBL/GenBank/DDBJ databases">
        <authorList>
            <consortium name="Lawrence Berkeley National Laboratory"/>
            <person name="Steindorff A."/>
            <person name="Hensen N."/>
            <person name="Bonometti L."/>
            <person name="Westerberg I."/>
            <person name="Brannstrom I.O."/>
            <person name="Guillou S."/>
            <person name="Cros-Aarteil S."/>
            <person name="Calhoun S."/>
            <person name="Haridas S."/>
            <person name="Kuo A."/>
            <person name="Mondo S."/>
            <person name="Pangilinan J."/>
            <person name="Riley R."/>
            <person name="Labutti K."/>
            <person name="Andreopoulos B."/>
            <person name="Lipzen A."/>
            <person name="Chen C."/>
            <person name="Yanf M."/>
            <person name="Daum C."/>
            <person name="Ng V."/>
            <person name="Clum A."/>
            <person name="Ohm R."/>
            <person name="Martin F."/>
            <person name="Silar P."/>
            <person name="Natvig D."/>
            <person name="Lalanne C."/>
            <person name="Gautier V."/>
            <person name="Ament-Velasquez S.L."/>
            <person name="Kruys A."/>
            <person name="Hutchinson M.I."/>
            <person name="Powell A.J."/>
            <person name="Barry K."/>
            <person name="Miller A.N."/>
            <person name="Grigoriev I.V."/>
            <person name="Debuchy R."/>
            <person name="Gladieux P."/>
            <person name="Thoren M.H."/>
            <person name="Johannesson H."/>
        </authorList>
    </citation>
    <scope>NUCLEOTIDE SEQUENCE</scope>
    <source>
        <strain evidence="4">CBS 141.50</strain>
    </source>
</reference>
<evidence type="ECO:0000256" key="1">
    <source>
        <dbReference type="SAM" id="Phobius"/>
    </source>
</evidence>
<dbReference type="Proteomes" id="UP001302676">
    <property type="component" value="Unassembled WGS sequence"/>
</dbReference>
<reference evidence="4" key="1">
    <citation type="journal article" date="2023" name="Mol. Phylogenet. Evol.">
        <title>Genome-scale phylogeny and comparative genomics of the fungal order Sordariales.</title>
        <authorList>
            <person name="Hensen N."/>
            <person name="Bonometti L."/>
            <person name="Westerberg I."/>
            <person name="Brannstrom I.O."/>
            <person name="Guillou S."/>
            <person name="Cros-Aarteil S."/>
            <person name="Calhoun S."/>
            <person name="Haridas S."/>
            <person name="Kuo A."/>
            <person name="Mondo S."/>
            <person name="Pangilinan J."/>
            <person name="Riley R."/>
            <person name="LaButti K."/>
            <person name="Andreopoulos B."/>
            <person name="Lipzen A."/>
            <person name="Chen C."/>
            <person name="Yan M."/>
            <person name="Daum C."/>
            <person name="Ng V."/>
            <person name="Clum A."/>
            <person name="Steindorff A."/>
            <person name="Ohm R.A."/>
            <person name="Martin F."/>
            <person name="Silar P."/>
            <person name="Natvig D.O."/>
            <person name="Lalanne C."/>
            <person name="Gautier V."/>
            <person name="Ament-Velasquez S.L."/>
            <person name="Kruys A."/>
            <person name="Hutchinson M.I."/>
            <person name="Powell A.J."/>
            <person name="Barry K."/>
            <person name="Miller A.N."/>
            <person name="Grigoriev I.V."/>
            <person name="Debuchy R."/>
            <person name="Gladieux P."/>
            <person name="Hiltunen Thoren M."/>
            <person name="Johannesson H."/>
        </authorList>
    </citation>
    <scope>NUCLEOTIDE SEQUENCE</scope>
    <source>
        <strain evidence="4">CBS 141.50</strain>
    </source>
</reference>
<proteinExistence type="predicted"/>
<accession>A0AAN6ZQV7</accession>
<evidence type="ECO:0000256" key="2">
    <source>
        <dbReference type="SAM" id="SignalP"/>
    </source>
</evidence>
<sequence length="425" mass="46557">MASQLHPRPRPASLPSLSLSSLLTPAIALLWAATPFAHAAPALTDDSQCGCYLTNDTDHTYFTEHRFFDFRKLSEYAHVTDVIGDFDSSSSAPVTSDYFKTPEWTDFWLMGTWNNTGGASRPGSSVDMVNSPNNIYISPNDDEDEDSDFDTYLTLRTQRLSSFQTSAEIESASSHFKYLSLRMLARTIGSPGAITAMFTYRGATSLAQVQESDLEIRTSDPRNLLHYTNQPAYTDAGAVIPDATRNATMPDGRDWSSWAVHRLDWTPGLTTWYVDDEEVASIAFQAPRDESTVILNAWSDGGGWTGNMTVFDAAFLQVQWLEVVFNNSETVASSQYNKRNFLHRRYPATNDTGPGGNGTANGTVAGCVAVCSVDRSPELGKPVMLWNNAGVPVRMRATTNGGKLLGWVPVGLAVGMVLFSTGFFV</sequence>
<dbReference type="RefSeq" id="XP_062640319.1">
    <property type="nucleotide sequence ID" value="XM_062779450.1"/>
</dbReference>
<evidence type="ECO:0000259" key="3">
    <source>
        <dbReference type="PROSITE" id="PS51762"/>
    </source>
</evidence>
<gene>
    <name evidence="4" type="ORF">C8A04DRAFT_25143</name>
</gene>
<feature type="transmembrane region" description="Helical" evidence="1">
    <location>
        <begin position="404"/>
        <end position="424"/>
    </location>
</feature>
<dbReference type="SUPFAM" id="SSF49899">
    <property type="entry name" value="Concanavalin A-like lectins/glucanases"/>
    <property type="match status" value="1"/>
</dbReference>
<keyword evidence="1" id="KW-0812">Transmembrane</keyword>
<dbReference type="PANTHER" id="PTHR38121:SF4">
    <property type="entry name" value="GH16 DOMAIN-CONTAINING PROTEIN-RELATED"/>
    <property type="match status" value="1"/>
</dbReference>
<dbReference type="GO" id="GO:0005975">
    <property type="term" value="P:carbohydrate metabolic process"/>
    <property type="evidence" value="ECO:0007669"/>
    <property type="project" value="InterPro"/>
</dbReference>
<dbReference type="AlphaFoldDB" id="A0AAN6ZQV7"/>